<keyword evidence="3" id="KW-1185">Reference proteome</keyword>
<comment type="caution">
    <text evidence="2">The sequence shown here is derived from an EMBL/GenBank/DDBJ whole genome shotgun (WGS) entry which is preliminary data.</text>
</comment>
<dbReference type="EMBL" id="JANAWD010000464">
    <property type="protein sequence ID" value="KAJ3479072.1"/>
    <property type="molecule type" value="Genomic_DNA"/>
</dbReference>
<feature type="region of interest" description="Disordered" evidence="1">
    <location>
        <begin position="684"/>
        <end position="748"/>
    </location>
</feature>
<feature type="compositionally biased region" description="Polar residues" evidence="1">
    <location>
        <begin position="878"/>
        <end position="900"/>
    </location>
</feature>
<evidence type="ECO:0000313" key="2">
    <source>
        <dbReference type="EMBL" id="KAJ3479072.1"/>
    </source>
</evidence>
<proteinExistence type="predicted"/>
<sequence length="1130" mass="122156">MPPHESGSAQSPIVVSDDEEDSIVVERELADRITTPSPRQSDFGEYSPNHAHHWDRVEDRKVDRFLHDPLSDDDDPNDHYGRGTLCDSYLCFMIVKPPAPIGHPRVGQKRGWDSMTPGGEYFPPPQRKRSMTMSSHHSNGGHPPVSHSNPPLESRAARKKRRKRERLAAEVDAQSKTPTISKSSSNRPPKTYQIPTIPSSSRPHRSLPRGEPSRRPSLPLPAKPSATLLPPLPFSSDSMASSMIPPAVTFPNLPPSFSFSSSTTHHTLPLIPPQSAPILSFTSSLSVPLPPKPKEALIPPPAPAPDSLPELQPVPISSLPKKQIGMQSESDTSGKHGTYALPKSSPLPDPARTLIMELMPKKFRTPLFVRNWAMSIGTHPRGSPPRIDLDLRTGKALIEFANRDLASLGWASPRLPIGDGKEHIRVWWYRDSNGHRAELEEGEIEEVQVQATGVTGSSTVKKEKGKGKPKESKSQHQQQGHSQGRSSRSTEGFPHQNSSEMSVAYNCRHNGPVEPALRDIKEAPPPPSVSSASIGAAWLNSQAFRVPVPTVNSVNGSNAIVNGDMEEAMDLSSEDGYDDSVDAPSERPQNSTSLLGSLLRAGTDSSISSSRPESPIPRSTMAESARYDQAERGLLSPRVTASTDSVSVPSALFRAPYLRKLSTSFSSSSSYRAPEVESVASSVASLPPSEGYPPSDLASSVSSVASPPLMTPIDTPSYVGSRSPLRTPTPPPRSEARREQKTPKANGFGEIAQVPVTRKETIEERLAKSKEEFAARQASVHVEPPTPTHNNPQDTIMKDNSNDATNSCSLVMPNTVRSTSPVSLFPRSTTEETLRMKVLASKRSRTLPIPAAGGSVRSGIGSAVPPKTSPSVVPSESNAQATSSAVISSSPLAQGSLSTDPSPIPASYSSITSTSSTSTTTISASASCAPTVVSKSEHLMTSHLVTQSEVNLEALADSFISDAIRNMAPLSSLAVNGLSSNDHTRSASTPTPTPQSFRKSPSPPSAHIIAYPMKILSEKEILSRKQELMTRQLSESRSLMQKMSAAKTKVERSALSVQFKECTRRQEIEMKKLDEMLHIGSLPLRNHKLITSRQTAGSMYGMGSSFRWPETKMGDMVFDVTDDEDGEDDE</sequence>
<feature type="region of interest" description="Disordered" evidence="1">
    <location>
        <begin position="294"/>
        <end position="346"/>
    </location>
</feature>
<feature type="compositionally biased region" description="Polar residues" evidence="1">
    <location>
        <begin position="979"/>
        <end position="999"/>
    </location>
</feature>
<organism evidence="2 3">
    <name type="scientific">Meripilus lineatus</name>
    <dbReference type="NCBI Taxonomy" id="2056292"/>
    <lineage>
        <taxon>Eukaryota</taxon>
        <taxon>Fungi</taxon>
        <taxon>Dikarya</taxon>
        <taxon>Basidiomycota</taxon>
        <taxon>Agaricomycotina</taxon>
        <taxon>Agaricomycetes</taxon>
        <taxon>Polyporales</taxon>
        <taxon>Meripilaceae</taxon>
        <taxon>Meripilus</taxon>
    </lineage>
</organism>
<feature type="region of interest" description="Disordered" evidence="1">
    <location>
        <begin position="849"/>
        <end position="923"/>
    </location>
</feature>
<evidence type="ECO:0000313" key="3">
    <source>
        <dbReference type="Proteomes" id="UP001212997"/>
    </source>
</evidence>
<feature type="compositionally biased region" description="Low complexity" evidence="1">
    <location>
        <begin position="862"/>
        <end position="877"/>
    </location>
</feature>
<feature type="compositionally biased region" description="Low complexity" evidence="1">
    <location>
        <begin position="905"/>
        <end position="923"/>
    </location>
</feature>
<reference evidence="2" key="1">
    <citation type="submission" date="2022-07" db="EMBL/GenBank/DDBJ databases">
        <title>Genome Sequence of Physisporinus lineatus.</title>
        <authorList>
            <person name="Buettner E."/>
        </authorList>
    </citation>
    <scope>NUCLEOTIDE SEQUENCE</scope>
    <source>
        <strain evidence="2">VT162</strain>
    </source>
</reference>
<dbReference type="Proteomes" id="UP001212997">
    <property type="component" value="Unassembled WGS sequence"/>
</dbReference>
<feature type="compositionally biased region" description="Polar residues" evidence="1">
    <location>
        <begin position="449"/>
        <end position="459"/>
    </location>
</feature>
<feature type="compositionally biased region" description="Low complexity" evidence="1">
    <location>
        <begin position="475"/>
        <end position="489"/>
    </location>
</feature>
<feature type="compositionally biased region" description="Basic and acidic residues" evidence="1">
    <location>
        <begin position="460"/>
        <end position="474"/>
    </location>
</feature>
<feature type="region of interest" description="Disordered" evidence="1">
    <location>
        <begin position="570"/>
        <end position="626"/>
    </location>
</feature>
<feature type="region of interest" description="Disordered" evidence="1">
    <location>
        <begin position="440"/>
        <end position="498"/>
    </location>
</feature>
<feature type="compositionally biased region" description="Low complexity" evidence="1">
    <location>
        <begin position="605"/>
        <end position="619"/>
    </location>
</feature>
<protein>
    <submittedName>
        <fullName evidence="2">Uncharacterized protein</fullName>
    </submittedName>
</protein>
<gene>
    <name evidence="2" type="ORF">NLI96_g9316</name>
</gene>
<feature type="compositionally biased region" description="Low complexity" evidence="1">
    <location>
        <begin position="684"/>
        <end position="708"/>
    </location>
</feature>
<feature type="region of interest" description="Disordered" evidence="1">
    <location>
        <begin position="979"/>
        <end position="1004"/>
    </location>
</feature>
<dbReference type="AlphaFoldDB" id="A0AAD5UVU8"/>
<evidence type="ECO:0000256" key="1">
    <source>
        <dbReference type="SAM" id="MobiDB-lite"/>
    </source>
</evidence>
<feature type="compositionally biased region" description="Polar residues" evidence="1">
    <location>
        <begin position="174"/>
        <end position="197"/>
    </location>
</feature>
<name>A0AAD5UVU8_9APHY</name>
<accession>A0AAD5UVU8</accession>
<feature type="region of interest" description="Disordered" evidence="1">
    <location>
        <begin position="99"/>
        <end position="233"/>
    </location>
</feature>
<feature type="compositionally biased region" description="Acidic residues" evidence="1">
    <location>
        <begin position="570"/>
        <end position="581"/>
    </location>
</feature>
<feature type="region of interest" description="Disordered" evidence="1">
    <location>
        <begin position="1"/>
        <end position="54"/>
    </location>
</feature>
<feature type="region of interest" description="Disordered" evidence="1">
    <location>
        <begin position="773"/>
        <end position="793"/>
    </location>
</feature>